<dbReference type="AlphaFoldDB" id="A0AAV2RLC6"/>
<evidence type="ECO:0000313" key="2">
    <source>
        <dbReference type="EMBL" id="CAL4126201.1"/>
    </source>
</evidence>
<dbReference type="Proteomes" id="UP001497623">
    <property type="component" value="Unassembled WGS sequence"/>
</dbReference>
<evidence type="ECO:0000313" key="3">
    <source>
        <dbReference type="Proteomes" id="UP001497623"/>
    </source>
</evidence>
<gene>
    <name evidence="2" type="ORF">MNOR_LOCUS25466</name>
</gene>
<accession>A0AAV2RLC6</accession>
<comment type="caution">
    <text evidence="2">The sequence shown here is derived from an EMBL/GenBank/DDBJ whole genome shotgun (WGS) entry which is preliminary data.</text>
</comment>
<name>A0AAV2RLC6_MEGNR</name>
<protein>
    <recommendedName>
        <fullName evidence="4">Gag protein</fullName>
    </recommendedName>
</protein>
<organism evidence="2 3">
    <name type="scientific">Meganyctiphanes norvegica</name>
    <name type="common">Northern krill</name>
    <name type="synonym">Thysanopoda norvegica</name>
    <dbReference type="NCBI Taxonomy" id="48144"/>
    <lineage>
        <taxon>Eukaryota</taxon>
        <taxon>Metazoa</taxon>
        <taxon>Ecdysozoa</taxon>
        <taxon>Arthropoda</taxon>
        <taxon>Crustacea</taxon>
        <taxon>Multicrustacea</taxon>
        <taxon>Malacostraca</taxon>
        <taxon>Eumalacostraca</taxon>
        <taxon>Eucarida</taxon>
        <taxon>Euphausiacea</taxon>
        <taxon>Euphausiidae</taxon>
        <taxon>Meganyctiphanes</taxon>
    </lineage>
</organism>
<dbReference type="EMBL" id="CAXKWB010024336">
    <property type="protein sequence ID" value="CAL4126201.1"/>
    <property type="molecule type" value="Genomic_DNA"/>
</dbReference>
<proteinExistence type="predicted"/>
<evidence type="ECO:0000256" key="1">
    <source>
        <dbReference type="SAM" id="MobiDB-lite"/>
    </source>
</evidence>
<feature type="region of interest" description="Disordered" evidence="1">
    <location>
        <begin position="341"/>
        <end position="387"/>
    </location>
</feature>
<sequence>MALVDIPAAGRLNPRSRPNPALNANMADRGFAPLEAGDIPIAGRHVLRSFKLQRSDIATDANLLLTQDAEVAVCKVSVEEYLEQIVETRTDFEEVLTAIGLVENVSAEAVMTDISKLERELRALLRHCKIQTAARPAQGVGIVGIRAERLKFPRYDGSANFKIFKENWKALGNGLASDEERRMQLKQSFDGKAQSYLDSQIKAGTTYHDLWKMLDERFDDPAAVNYNLLNNLFNSPKLSETKSTQEHWDIAVGDVQAVLDSGLTMDQVLIYYRIQNFPKETVQRIKDLHRMTYPAGRNITLNEAKSVLNKLTSEDASLTQDCISMEETFQSMTLTATPRVVQPPKYLPPSMPQSTSPAQPAKRDGTQVPHGAASGKKGGRYGKGYRNMTGKTQPTQDYCKMCDNNDHPSFLCPKFVSAADRRAELSKKKCCPECASILDSNHRCHFRLCCYRCGKQHKSWLCNELKSNASTKGDSSPST</sequence>
<keyword evidence="3" id="KW-1185">Reference proteome</keyword>
<evidence type="ECO:0008006" key="4">
    <source>
        <dbReference type="Google" id="ProtNLM"/>
    </source>
</evidence>
<reference evidence="2 3" key="1">
    <citation type="submission" date="2024-05" db="EMBL/GenBank/DDBJ databases">
        <authorList>
            <person name="Wallberg A."/>
        </authorList>
    </citation>
    <scope>NUCLEOTIDE SEQUENCE [LARGE SCALE GENOMIC DNA]</scope>
</reference>